<evidence type="ECO:0000256" key="2">
    <source>
        <dbReference type="ARBA" id="ARBA00007261"/>
    </source>
</evidence>
<dbReference type="PANTHER" id="PTHR43690:SF17">
    <property type="entry name" value="PROTEIN YHJJ"/>
    <property type="match status" value="1"/>
</dbReference>
<dbReference type="GO" id="GO:0006508">
    <property type="term" value="P:proteolysis"/>
    <property type="evidence" value="ECO:0007669"/>
    <property type="project" value="UniProtKB-KW"/>
</dbReference>
<keyword evidence="4" id="KW-0479">Metal-binding</keyword>
<gene>
    <name evidence="13" type="ORF">CRECT_2317</name>
</gene>
<name>A0A6G5QQK6_CAMRE</name>
<evidence type="ECO:0000256" key="5">
    <source>
        <dbReference type="ARBA" id="ARBA00022801"/>
    </source>
</evidence>
<dbReference type="InterPro" id="IPR011765">
    <property type="entry name" value="Pept_M16_N"/>
</dbReference>
<evidence type="ECO:0000313" key="13">
    <source>
        <dbReference type="EMBL" id="QCD47901.1"/>
    </source>
</evidence>
<dbReference type="InterPro" id="IPR001431">
    <property type="entry name" value="Pept_M16_Zn_BS"/>
</dbReference>
<dbReference type="GO" id="GO:0004222">
    <property type="term" value="F:metalloendopeptidase activity"/>
    <property type="evidence" value="ECO:0007669"/>
    <property type="project" value="InterPro"/>
</dbReference>
<keyword evidence="3" id="KW-0645">Protease</keyword>
<protein>
    <submittedName>
        <fullName evidence="13">Zinc-dependent peptidase, M16 family</fullName>
    </submittedName>
</protein>
<dbReference type="Proteomes" id="UP000502377">
    <property type="component" value="Chromosome"/>
</dbReference>
<dbReference type="Gene3D" id="3.30.830.10">
    <property type="entry name" value="Metalloenzyme, LuxS/M16 peptidase-like"/>
    <property type="match status" value="4"/>
</dbReference>
<sequence>MRKFLLFALSCISLFALKQDPSIVSGELENGLKYYIKENRLPKDSAHFELIIDSGSTDEAQDESGLAHFVEHMAFNGSRDFSKNELIKQLEKLGVSFGADLNAYTSYDLTAYQLNITINDENLKNAFKVFNNWMDGIEFDPNELEKERGVIIEEERSRNTPSYRLYQQQSKDLFAGSIYLDRAPIGDMNVVRSVDAAKIKAFYHKLYQPRFMKFVAVGDFNATQIQTLIKQNLSEAKNTNDYVHPDKTIRFKNGLNIFNYDASEVGINLIRLSFFDDYSARIDEAGARRILVNSYISSMLSMLYQQKRTEQNSVLNVGFSRPGLQNKQTMYSFEIKAINGDFDGALKDMLGVIKGVEKYGFSASDFEDAKKNFIKSIEIKFKRSKTKKTSDYADEIVDSLNSGAIILSDKDSRDLGVKLLNEITLDEVNAEFKRILAIPDKRVSVFSAKDYKLDKDKFEQIEKDAVAYDGHMKSENLTQTLIDESLQPKPAVSKEFDERLGIYTVKFENGAALVLKQVKTRENFISFAAVAKGGTSNLKEPRWGTFGVQLANESGVDKYTNYQISKILSGKHISYERRIDALSQGFYGSTGKEDLKALFGIINLEFNSPRFDEKVLERIKTSQIDALAKRQNLPSYKFNTEFTKFYYNDNPRTKPIRKEDIEALNLQNLRDIVRDKFNGGAFTFILVGDLDVEETQRLAQIYVANLPASKGENFVDDGVRPLSGKQEFRRDYQTTQRSDVLLNMTSRKVEYSRENSLKAQALSNVLATALREKIREDKGETYGFLVGISLNRYPYANSVANISFTCAPQNTQSIVTDIKKIIADIKQKGALEAVHLANYKKAARIGIKKNYDQPEFWARNILSNVLYDQPIWTIDQYEKAIEAVTNDDVKEAARLYLDGTNELLRINDPAKTTKSTAKSGSKTDTKK</sequence>
<feature type="signal peptide" evidence="10">
    <location>
        <begin position="1"/>
        <end position="18"/>
    </location>
</feature>
<evidence type="ECO:0000256" key="10">
    <source>
        <dbReference type="SAM" id="SignalP"/>
    </source>
</evidence>
<dbReference type="Pfam" id="PF00675">
    <property type="entry name" value="Peptidase_M16"/>
    <property type="match status" value="1"/>
</dbReference>
<keyword evidence="10" id="KW-0732">Signal</keyword>
<dbReference type="PROSITE" id="PS00143">
    <property type="entry name" value="INSULINASE"/>
    <property type="match status" value="1"/>
</dbReference>
<evidence type="ECO:0000256" key="7">
    <source>
        <dbReference type="ARBA" id="ARBA00023049"/>
    </source>
</evidence>
<dbReference type="InterPro" id="IPR050626">
    <property type="entry name" value="Peptidase_M16"/>
</dbReference>
<keyword evidence="7" id="KW-0482">Metalloprotease</keyword>
<evidence type="ECO:0000256" key="6">
    <source>
        <dbReference type="ARBA" id="ARBA00022833"/>
    </source>
</evidence>
<reference evidence="13 14" key="1">
    <citation type="submission" date="2016-07" db="EMBL/GenBank/DDBJ databases">
        <title>Comparative genomics of the Campylobacter concisus group.</title>
        <authorList>
            <person name="Miller W.G."/>
            <person name="Yee E."/>
            <person name="Chapman M.H."/>
            <person name="Huynh S."/>
            <person name="Bono J.L."/>
            <person name="On S.L.W."/>
            <person name="StLeger J."/>
            <person name="Foster G."/>
            <person name="Parker C.T."/>
        </authorList>
    </citation>
    <scope>NUCLEOTIDE SEQUENCE [LARGE SCALE GENOMIC DNA]</scope>
    <source>
        <strain evidence="13 14">ATCC 33238</strain>
    </source>
</reference>
<feature type="domain" description="Peptidase M16 C-terminal" evidence="12">
    <location>
        <begin position="194"/>
        <end position="372"/>
    </location>
</feature>
<dbReference type="SUPFAM" id="SSF63411">
    <property type="entry name" value="LuxS/MPP-like metallohydrolase"/>
    <property type="match status" value="4"/>
</dbReference>
<dbReference type="InterPro" id="IPR011249">
    <property type="entry name" value="Metalloenz_LuxS/M16"/>
</dbReference>
<dbReference type="InterPro" id="IPR007863">
    <property type="entry name" value="Peptidase_M16_C"/>
</dbReference>
<feature type="domain" description="Peptidase M16 N-terminal" evidence="11">
    <location>
        <begin position="38"/>
        <end position="157"/>
    </location>
</feature>
<feature type="region of interest" description="Disordered" evidence="9">
    <location>
        <begin position="908"/>
        <end position="927"/>
    </location>
</feature>
<evidence type="ECO:0000313" key="14">
    <source>
        <dbReference type="Proteomes" id="UP000502377"/>
    </source>
</evidence>
<dbReference type="AlphaFoldDB" id="A0A6G5QQK6"/>
<feature type="domain" description="Peptidase M16 C-terminal" evidence="12">
    <location>
        <begin position="664"/>
        <end position="838"/>
    </location>
</feature>
<proteinExistence type="inferred from homology"/>
<keyword evidence="6" id="KW-0862">Zinc</keyword>
<evidence type="ECO:0000256" key="8">
    <source>
        <dbReference type="RuleBase" id="RU004447"/>
    </source>
</evidence>
<keyword evidence="5" id="KW-0378">Hydrolase</keyword>
<comment type="similarity">
    <text evidence="2 8">Belongs to the peptidase M16 family.</text>
</comment>
<evidence type="ECO:0000256" key="9">
    <source>
        <dbReference type="SAM" id="MobiDB-lite"/>
    </source>
</evidence>
<feature type="chain" id="PRO_5026027203" evidence="10">
    <location>
        <begin position="19"/>
        <end position="927"/>
    </location>
</feature>
<evidence type="ECO:0000256" key="4">
    <source>
        <dbReference type="ARBA" id="ARBA00022723"/>
    </source>
</evidence>
<organism evidence="13 14">
    <name type="scientific">Campylobacter rectus</name>
    <name type="common">Wolinella recta</name>
    <dbReference type="NCBI Taxonomy" id="203"/>
    <lineage>
        <taxon>Bacteria</taxon>
        <taxon>Pseudomonadati</taxon>
        <taxon>Campylobacterota</taxon>
        <taxon>Epsilonproteobacteria</taxon>
        <taxon>Campylobacterales</taxon>
        <taxon>Campylobacteraceae</taxon>
        <taxon>Campylobacter</taxon>
    </lineage>
</organism>
<accession>A0A6G5QQK6</accession>
<comment type="cofactor">
    <cofactor evidence="1">
        <name>Zn(2+)</name>
        <dbReference type="ChEBI" id="CHEBI:29105"/>
    </cofactor>
</comment>
<evidence type="ECO:0000259" key="11">
    <source>
        <dbReference type="Pfam" id="PF00675"/>
    </source>
</evidence>
<evidence type="ECO:0000256" key="3">
    <source>
        <dbReference type="ARBA" id="ARBA00022670"/>
    </source>
</evidence>
<dbReference type="PANTHER" id="PTHR43690">
    <property type="entry name" value="NARDILYSIN"/>
    <property type="match status" value="1"/>
</dbReference>
<dbReference type="Pfam" id="PF05193">
    <property type="entry name" value="Peptidase_M16_C"/>
    <property type="match status" value="2"/>
</dbReference>
<dbReference type="GO" id="GO:0046872">
    <property type="term" value="F:metal ion binding"/>
    <property type="evidence" value="ECO:0007669"/>
    <property type="project" value="UniProtKB-KW"/>
</dbReference>
<dbReference type="KEGG" id="crx:CRECT_2317"/>
<dbReference type="RefSeq" id="WP_002944173.1">
    <property type="nucleotide sequence ID" value="NZ_CP012543.1"/>
</dbReference>
<dbReference type="EMBL" id="CP012543">
    <property type="protein sequence ID" value="QCD47901.1"/>
    <property type="molecule type" value="Genomic_DNA"/>
</dbReference>
<evidence type="ECO:0000259" key="12">
    <source>
        <dbReference type="Pfam" id="PF05193"/>
    </source>
</evidence>
<evidence type="ECO:0000256" key="1">
    <source>
        <dbReference type="ARBA" id="ARBA00001947"/>
    </source>
</evidence>